<dbReference type="GO" id="GO:0016787">
    <property type="term" value="F:hydrolase activity"/>
    <property type="evidence" value="ECO:0007669"/>
    <property type="project" value="UniProtKB-KW"/>
</dbReference>
<keyword evidence="2" id="KW-0378">Hydrolase</keyword>
<dbReference type="InterPro" id="IPR000073">
    <property type="entry name" value="AB_hydrolase_1"/>
</dbReference>
<evidence type="ECO:0000259" key="1">
    <source>
        <dbReference type="Pfam" id="PF00561"/>
    </source>
</evidence>
<proteinExistence type="predicted"/>
<dbReference type="GO" id="GO:0016020">
    <property type="term" value="C:membrane"/>
    <property type="evidence" value="ECO:0007669"/>
    <property type="project" value="TreeGrafter"/>
</dbReference>
<dbReference type="InterPro" id="IPR029058">
    <property type="entry name" value="AB_hydrolase_fold"/>
</dbReference>
<dbReference type="EMBL" id="VWXX01000004">
    <property type="protein sequence ID" value="KAA6186665.1"/>
    <property type="molecule type" value="Genomic_DNA"/>
</dbReference>
<dbReference type="InterPro" id="IPR050266">
    <property type="entry name" value="AB_hydrolase_sf"/>
</dbReference>
<dbReference type="Proteomes" id="UP000322981">
    <property type="component" value="Unassembled WGS sequence"/>
</dbReference>
<dbReference type="OrthoDB" id="9780765at2"/>
<feature type="domain" description="AB hydrolase-1" evidence="1">
    <location>
        <begin position="22"/>
        <end position="271"/>
    </location>
</feature>
<organism evidence="2 3">
    <name type="scientific">Thiohalocapsa marina</name>
    <dbReference type="NCBI Taxonomy" id="424902"/>
    <lineage>
        <taxon>Bacteria</taxon>
        <taxon>Pseudomonadati</taxon>
        <taxon>Pseudomonadota</taxon>
        <taxon>Gammaproteobacteria</taxon>
        <taxon>Chromatiales</taxon>
        <taxon>Chromatiaceae</taxon>
        <taxon>Thiohalocapsa</taxon>
    </lineage>
</organism>
<reference evidence="2 3" key="1">
    <citation type="submission" date="2019-09" db="EMBL/GenBank/DDBJ databases">
        <title>Whole-genome sequence of the purple sulfur bacterium Thiohalocapsa marina DSM 19078.</title>
        <authorList>
            <person name="Kyndt J.A."/>
            <person name="Meyer T.E."/>
        </authorList>
    </citation>
    <scope>NUCLEOTIDE SEQUENCE [LARGE SCALE GENOMIC DNA]</scope>
    <source>
        <strain evidence="2 3">DSM 19078</strain>
    </source>
</reference>
<gene>
    <name evidence="2" type="ORF">F2Q65_04660</name>
</gene>
<comment type="caution">
    <text evidence="2">The sequence shown here is derived from an EMBL/GenBank/DDBJ whole genome shotgun (WGS) entry which is preliminary data.</text>
</comment>
<evidence type="ECO:0000313" key="2">
    <source>
        <dbReference type="EMBL" id="KAA6186665.1"/>
    </source>
</evidence>
<dbReference type="PANTHER" id="PTHR43798">
    <property type="entry name" value="MONOACYLGLYCEROL LIPASE"/>
    <property type="match status" value="1"/>
</dbReference>
<dbReference type="RefSeq" id="WP_150090915.1">
    <property type="nucleotide sequence ID" value="NZ_JBFUOH010000052.1"/>
</dbReference>
<name>A0A5M8FSG8_9GAMM</name>
<dbReference type="PANTHER" id="PTHR43798:SF33">
    <property type="entry name" value="HYDROLASE, PUTATIVE (AFU_ORTHOLOGUE AFUA_2G14860)-RELATED"/>
    <property type="match status" value="1"/>
</dbReference>
<sequence>MPRIRAGNIALNYLEHGGGDSVVLAVHGNLGCAHWLDLAMPLLPLGIRVIASEWRGCGASDKPEPAADFSNYSMATHAADQLALLDALGIESCHLYGHSTGGIIVSYMLTMAPERFRRVLMLDPVSPLGLELHPAQLDALIAMKLERDICFAGLATAAPTLFRPETLGTGQMPVFSESADAAQRALFELLVDKTRLLSDGIWFGTPRNLEQEWRSGDLAGRMPEMTQEHLILYGEQDQWIPSAHMTLMAEHLPNARLERFAGVGHSMNLEQPELFASIFGDYFRDAG</sequence>
<dbReference type="PRINTS" id="PR00412">
    <property type="entry name" value="EPOXHYDRLASE"/>
</dbReference>
<dbReference type="Gene3D" id="3.40.50.1820">
    <property type="entry name" value="alpha/beta hydrolase"/>
    <property type="match status" value="1"/>
</dbReference>
<dbReference type="AlphaFoldDB" id="A0A5M8FSG8"/>
<accession>A0A5M8FSG8</accession>
<dbReference type="InterPro" id="IPR000639">
    <property type="entry name" value="Epox_hydrolase-like"/>
</dbReference>
<evidence type="ECO:0000313" key="3">
    <source>
        <dbReference type="Proteomes" id="UP000322981"/>
    </source>
</evidence>
<protein>
    <submittedName>
        <fullName evidence="2">Alpha/beta hydrolase</fullName>
    </submittedName>
</protein>
<dbReference type="Pfam" id="PF00561">
    <property type="entry name" value="Abhydrolase_1"/>
    <property type="match status" value="1"/>
</dbReference>
<keyword evidence="3" id="KW-1185">Reference proteome</keyword>
<dbReference type="SUPFAM" id="SSF53474">
    <property type="entry name" value="alpha/beta-Hydrolases"/>
    <property type="match status" value="1"/>
</dbReference>